<feature type="region of interest" description="Disordered" evidence="1">
    <location>
        <begin position="438"/>
        <end position="587"/>
    </location>
</feature>
<feature type="compositionally biased region" description="Basic and acidic residues" evidence="1">
    <location>
        <begin position="52"/>
        <end position="66"/>
    </location>
</feature>
<proteinExistence type="predicted"/>
<feature type="compositionally biased region" description="Polar residues" evidence="1">
    <location>
        <begin position="76"/>
        <end position="103"/>
    </location>
</feature>
<reference evidence="2" key="1">
    <citation type="submission" date="2022-07" db="EMBL/GenBank/DDBJ databases">
        <title>Genome Sequence of Physisporinus lineatus.</title>
        <authorList>
            <person name="Buettner E."/>
        </authorList>
    </citation>
    <scope>NUCLEOTIDE SEQUENCE</scope>
    <source>
        <strain evidence="2">VT162</strain>
    </source>
</reference>
<protein>
    <submittedName>
        <fullName evidence="2">Uncharacterized protein</fullName>
    </submittedName>
</protein>
<feature type="compositionally biased region" description="Polar residues" evidence="1">
    <location>
        <begin position="486"/>
        <end position="501"/>
    </location>
</feature>
<feature type="region of interest" description="Disordered" evidence="1">
    <location>
        <begin position="39"/>
        <end position="194"/>
    </location>
</feature>
<organism evidence="2 3">
    <name type="scientific">Meripilus lineatus</name>
    <dbReference type="NCBI Taxonomy" id="2056292"/>
    <lineage>
        <taxon>Eukaryota</taxon>
        <taxon>Fungi</taxon>
        <taxon>Dikarya</taxon>
        <taxon>Basidiomycota</taxon>
        <taxon>Agaricomycotina</taxon>
        <taxon>Agaricomycetes</taxon>
        <taxon>Polyporales</taxon>
        <taxon>Meripilaceae</taxon>
        <taxon>Meripilus</taxon>
    </lineage>
</organism>
<evidence type="ECO:0000313" key="2">
    <source>
        <dbReference type="EMBL" id="KAJ3491360.1"/>
    </source>
</evidence>
<dbReference type="EMBL" id="JANAWD010000013">
    <property type="protein sequence ID" value="KAJ3491360.1"/>
    <property type="molecule type" value="Genomic_DNA"/>
</dbReference>
<gene>
    <name evidence="2" type="ORF">NLI96_g758</name>
</gene>
<comment type="caution">
    <text evidence="2">The sequence shown here is derived from an EMBL/GenBank/DDBJ whole genome shotgun (WGS) entry which is preliminary data.</text>
</comment>
<name>A0AAD5VD61_9APHY</name>
<feature type="compositionally biased region" description="Acidic residues" evidence="1">
    <location>
        <begin position="570"/>
        <end position="587"/>
    </location>
</feature>
<evidence type="ECO:0000256" key="1">
    <source>
        <dbReference type="SAM" id="MobiDB-lite"/>
    </source>
</evidence>
<sequence>MSRPRRPLDPSPISRLEEDTDDNDITITEMSRRMIKRARQLSDTAEKIANCDPKKSKLSSDPERSLLSKAVLSRPLTDSSFRTPRLSTQSGTPSQSVSTSDAESLSPIPVSRGALSRTSSRNLKENATSRRLASPFSSRPGSRAGSPLESRRRRLQDALKARTLSSDLSKRASASDLSHVSRGSSEGLANYPAEPQSTASECYASARMQTTHTRTSSIPTLPSVTSESFSGTSWLVPPNIQVRSPERLGHQVRTMDARLGSFYLDVPVQTSTPANKGKLVSPSRARRAQIYSDDSDAYMSDASDNFALKAATAARALIPPPSPRQPRRRRRTLMHVSSDSIFSSPLDFSTYITDEDSPGHIRKTSYITDVMAPKNMLDVSQSSVRKSDATQLAPAFSLSMAVSESRPPVFSTCVQDAPSRSLVHDDLGTLFADLDLNGNRRRDPGFDNDDSGPDDYPRRGVDLQNRPRRKRGDTIRASDFVRPAGETSSTSFMKESQYTKISRSSTRRTRSGTVTLANSSSISALSMNDKGKMNGTGVGATKAVNKGRQRKAPPTIKMKIDSEPLPPQGSDEEDDELLLTGEEWNED</sequence>
<feature type="compositionally biased region" description="Polar residues" evidence="1">
    <location>
        <begin position="516"/>
        <end position="526"/>
    </location>
</feature>
<dbReference type="AlphaFoldDB" id="A0AAD5VD61"/>
<feature type="compositionally biased region" description="Polar residues" evidence="1">
    <location>
        <begin position="175"/>
        <end position="184"/>
    </location>
</feature>
<dbReference type="Proteomes" id="UP001212997">
    <property type="component" value="Unassembled WGS sequence"/>
</dbReference>
<feature type="region of interest" description="Disordered" evidence="1">
    <location>
        <begin position="1"/>
        <end position="27"/>
    </location>
</feature>
<accession>A0AAD5VD61</accession>
<feature type="compositionally biased region" description="Polar residues" evidence="1">
    <location>
        <begin position="129"/>
        <end position="140"/>
    </location>
</feature>
<keyword evidence="3" id="KW-1185">Reference proteome</keyword>
<evidence type="ECO:0000313" key="3">
    <source>
        <dbReference type="Proteomes" id="UP001212997"/>
    </source>
</evidence>